<feature type="domain" description="External alternative NADH-ubiquinone oxidoreductase-like C-terminal" evidence="11">
    <location>
        <begin position="345"/>
        <end position="399"/>
    </location>
</feature>
<dbReference type="InterPro" id="IPR036188">
    <property type="entry name" value="FAD/NAD-bd_sf"/>
</dbReference>
<dbReference type="PRINTS" id="PR00411">
    <property type="entry name" value="PNDRDTASEI"/>
</dbReference>
<evidence type="ECO:0000256" key="4">
    <source>
        <dbReference type="ARBA" id="ARBA00022827"/>
    </source>
</evidence>
<evidence type="ECO:0000259" key="10">
    <source>
        <dbReference type="Pfam" id="PF07992"/>
    </source>
</evidence>
<evidence type="ECO:0000256" key="2">
    <source>
        <dbReference type="ARBA" id="ARBA00012637"/>
    </source>
</evidence>
<keyword evidence="7" id="KW-0520">NAD</keyword>
<keyword evidence="9" id="KW-0472">Membrane</keyword>
<keyword evidence="6" id="KW-0560">Oxidoreductase</keyword>
<comment type="caution">
    <text evidence="12">The sequence shown here is derived from an EMBL/GenBank/DDBJ whole genome shotgun (WGS) entry which is preliminary data.</text>
</comment>
<name>A0A3D9CP13_9FLAO</name>
<dbReference type="GO" id="GO:0050136">
    <property type="term" value="F:NADH dehydrogenase (quinone) (non-electrogenic) activity"/>
    <property type="evidence" value="ECO:0007669"/>
    <property type="project" value="UniProtKB-EC"/>
</dbReference>
<dbReference type="PANTHER" id="PTHR43706">
    <property type="entry name" value="NADH DEHYDROGENASE"/>
    <property type="match status" value="1"/>
</dbReference>
<dbReference type="PANTHER" id="PTHR43706:SF47">
    <property type="entry name" value="EXTERNAL NADH-UBIQUINONE OXIDOREDUCTASE 1, MITOCHONDRIAL-RELATED"/>
    <property type="match status" value="1"/>
</dbReference>
<dbReference type="Pfam" id="PF22366">
    <property type="entry name" value="NDH2_C"/>
    <property type="match status" value="1"/>
</dbReference>
<dbReference type="AlphaFoldDB" id="A0A3D9CP13"/>
<dbReference type="Proteomes" id="UP000256769">
    <property type="component" value="Unassembled WGS sequence"/>
</dbReference>
<evidence type="ECO:0000313" key="12">
    <source>
        <dbReference type="EMBL" id="REC67546.1"/>
    </source>
</evidence>
<sequence length="420" mass="48116">METREKIIIIGGGFAGLQLAKTLNNKNKKVIVLDRVNHHMFQPLFYQVASGRIEPSNISFPFRKIFQQSRNTQFRMTEVKEIDTVNHKVITDEAEFTYDKLIIATGCKTNFFGNKDLESKAFGMKNTQEAIGIRNHVLMTFEKLILEKSRSDDGNWNIVIVGSGPTGVELAGAFAEMKKEILPRDYPYMNFDQLKIILVSSTEKPLAVMSSEAQEKSEKYLKDLGVTFMSGEVVTDYDGDKVHLRSGKEIPSNNVIWAAGVTGNVIDGFPEDNLIRNRYIVDRYNKIKGYDNIYAIGDIAYMETPKYPQGHPQVANVAINQARNLGRNLLKRSTDEWKEYEYDDKGSLATIGKHRAVVDLPFIKFQGFLAWYFWMFLHLMLILSVRNKLAIFFNWMWSYFNKDSSLRLIIIPTKKNGTLQ</sequence>
<feature type="transmembrane region" description="Helical" evidence="9">
    <location>
        <begin position="371"/>
        <end position="397"/>
    </location>
</feature>
<evidence type="ECO:0000256" key="1">
    <source>
        <dbReference type="ARBA" id="ARBA00005272"/>
    </source>
</evidence>
<accession>A0A3D9CP13</accession>
<evidence type="ECO:0000256" key="6">
    <source>
        <dbReference type="ARBA" id="ARBA00023002"/>
    </source>
</evidence>
<comment type="catalytic activity">
    <reaction evidence="8">
        <text>a quinone + NADH + H(+) = a quinol + NAD(+)</text>
        <dbReference type="Rhea" id="RHEA:46160"/>
        <dbReference type="ChEBI" id="CHEBI:15378"/>
        <dbReference type="ChEBI" id="CHEBI:24646"/>
        <dbReference type="ChEBI" id="CHEBI:57540"/>
        <dbReference type="ChEBI" id="CHEBI:57945"/>
        <dbReference type="ChEBI" id="CHEBI:132124"/>
        <dbReference type="EC" id="1.6.5.9"/>
    </reaction>
</comment>
<dbReference type="OrthoDB" id="9781621at2"/>
<dbReference type="InterPro" id="IPR045024">
    <property type="entry name" value="NDH-2"/>
</dbReference>
<dbReference type="Gene3D" id="3.50.50.100">
    <property type="match status" value="1"/>
</dbReference>
<evidence type="ECO:0000259" key="11">
    <source>
        <dbReference type="Pfam" id="PF22366"/>
    </source>
</evidence>
<comment type="similarity">
    <text evidence="1">Belongs to the NADH dehydrogenase family.</text>
</comment>
<evidence type="ECO:0000256" key="5">
    <source>
        <dbReference type="ARBA" id="ARBA00022946"/>
    </source>
</evidence>
<dbReference type="InterPro" id="IPR023753">
    <property type="entry name" value="FAD/NAD-binding_dom"/>
</dbReference>
<gene>
    <name evidence="12" type="ORF">DRF59_07870</name>
</gene>
<keyword evidence="9" id="KW-1133">Transmembrane helix</keyword>
<keyword evidence="3" id="KW-0285">Flavoprotein</keyword>
<reference evidence="12 13" key="1">
    <citation type="journal article" date="2007" name="Int. J. Syst. Evol. Microbiol.">
        <title>Chryseobacterium flavum sp. nov., isolated from polluted soil.</title>
        <authorList>
            <person name="Zhou Y."/>
            <person name="Dong J."/>
            <person name="Wang X."/>
            <person name="Huang X."/>
            <person name="Zhang K.Y."/>
            <person name="Zhang Y.Q."/>
            <person name="Guo Y.F."/>
            <person name="Lai R."/>
            <person name="Li W.J."/>
        </authorList>
    </citation>
    <scope>NUCLEOTIDE SEQUENCE [LARGE SCALE GENOMIC DNA]</scope>
    <source>
        <strain evidence="12 13">KCTC 12877</strain>
    </source>
</reference>
<keyword evidence="5" id="KW-0809">Transit peptide</keyword>
<proteinExistence type="inferred from homology"/>
<keyword evidence="9" id="KW-0812">Transmembrane</keyword>
<evidence type="ECO:0000256" key="9">
    <source>
        <dbReference type="SAM" id="Phobius"/>
    </source>
</evidence>
<dbReference type="Pfam" id="PF07992">
    <property type="entry name" value="Pyr_redox_2"/>
    <property type="match status" value="1"/>
</dbReference>
<dbReference type="EC" id="1.6.5.9" evidence="2"/>
<evidence type="ECO:0000256" key="8">
    <source>
        <dbReference type="ARBA" id="ARBA00047599"/>
    </source>
</evidence>
<keyword evidence="4" id="KW-0274">FAD</keyword>
<organism evidence="12 13">
    <name type="scientific">Chryseobacterium flavum</name>
    <dbReference type="NCBI Taxonomy" id="415851"/>
    <lineage>
        <taxon>Bacteria</taxon>
        <taxon>Pseudomonadati</taxon>
        <taxon>Bacteroidota</taxon>
        <taxon>Flavobacteriia</taxon>
        <taxon>Flavobacteriales</taxon>
        <taxon>Weeksellaceae</taxon>
        <taxon>Chryseobacterium group</taxon>
        <taxon>Chryseobacterium</taxon>
    </lineage>
</organism>
<dbReference type="PRINTS" id="PR00368">
    <property type="entry name" value="FADPNR"/>
</dbReference>
<keyword evidence="13" id="KW-1185">Reference proteome</keyword>
<dbReference type="RefSeq" id="WP_115958474.1">
    <property type="nucleotide sequence ID" value="NZ_CBCRVL010000003.1"/>
</dbReference>
<protein>
    <recommendedName>
        <fullName evidence="2">NADH:ubiquinone reductase (non-electrogenic)</fullName>
        <ecNumber evidence="2">1.6.5.9</ecNumber>
    </recommendedName>
</protein>
<feature type="domain" description="FAD/NAD(P)-binding" evidence="10">
    <location>
        <begin position="6"/>
        <end position="322"/>
    </location>
</feature>
<dbReference type="SUPFAM" id="SSF51905">
    <property type="entry name" value="FAD/NAD(P)-binding domain"/>
    <property type="match status" value="1"/>
</dbReference>
<evidence type="ECO:0000256" key="3">
    <source>
        <dbReference type="ARBA" id="ARBA00022630"/>
    </source>
</evidence>
<dbReference type="InterPro" id="IPR054585">
    <property type="entry name" value="NDH2-like_C"/>
</dbReference>
<evidence type="ECO:0000256" key="7">
    <source>
        <dbReference type="ARBA" id="ARBA00023027"/>
    </source>
</evidence>
<evidence type="ECO:0000313" key="13">
    <source>
        <dbReference type="Proteomes" id="UP000256769"/>
    </source>
</evidence>
<dbReference type="EMBL" id="QNUE01000005">
    <property type="protein sequence ID" value="REC67546.1"/>
    <property type="molecule type" value="Genomic_DNA"/>
</dbReference>